<dbReference type="Proteomes" id="UP001596106">
    <property type="component" value="Unassembled WGS sequence"/>
</dbReference>
<accession>A0ABW0I689</accession>
<keyword evidence="2" id="KW-1185">Reference proteome</keyword>
<sequence length="93" mass="10722">MNNYVVKAGQSLLDIAVEVYGDVEGVHWLIEDNPMVYGATDRLRAGQVLVVRPETVNFRYQAYLQEFAPFATITKDDQPEGVGYWWFDEYTIQ</sequence>
<name>A0ABW0I689_9BACT</name>
<dbReference type="RefSeq" id="WP_379840690.1">
    <property type="nucleotide sequence ID" value="NZ_JBHSMA010000001.1"/>
</dbReference>
<evidence type="ECO:0000313" key="2">
    <source>
        <dbReference type="Proteomes" id="UP001596106"/>
    </source>
</evidence>
<comment type="caution">
    <text evidence="1">The sequence shown here is derived from an EMBL/GenBank/DDBJ whole genome shotgun (WGS) entry which is preliminary data.</text>
</comment>
<dbReference type="InterPro" id="IPR018392">
    <property type="entry name" value="LysM"/>
</dbReference>
<proteinExistence type="predicted"/>
<dbReference type="Gene3D" id="3.10.350.10">
    <property type="entry name" value="LysM domain"/>
    <property type="match status" value="1"/>
</dbReference>
<protein>
    <submittedName>
        <fullName evidence="1">LysM peptidoglycan-binding domain-containing protein</fullName>
    </submittedName>
</protein>
<dbReference type="CDD" id="cd00118">
    <property type="entry name" value="LysM"/>
    <property type="match status" value="1"/>
</dbReference>
<reference evidence="2" key="1">
    <citation type="journal article" date="2019" name="Int. J. Syst. Evol. Microbiol.">
        <title>The Global Catalogue of Microorganisms (GCM) 10K type strain sequencing project: providing services to taxonomists for standard genome sequencing and annotation.</title>
        <authorList>
            <consortium name="The Broad Institute Genomics Platform"/>
            <consortium name="The Broad Institute Genome Sequencing Center for Infectious Disease"/>
            <person name="Wu L."/>
            <person name="Ma J."/>
        </authorList>
    </citation>
    <scope>NUCLEOTIDE SEQUENCE [LARGE SCALE GENOMIC DNA]</scope>
    <source>
        <strain evidence="2">CCUG 55250</strain>
    </source>
</reference>
<evidence type="ECO:0000313" key="1">
    <source>
        <dbReference type="EMBL" id="MFC5408000.1"/>
    </source>
</evidence>
<dbReference type="EMBL" id="JBHSMA010000001">
    <property type="protein sequence ID" value="MFC5408000.1"/>
    <property type="molecule type" value="Genomic_DNA"/>
</dbReference>
<gene>
    <name evidence="1" type="ORF">ACFPMF_01675</name>
</gene>
<dbReference type="InterPro" id="IPR036779">
    <property type="entry name" value="LysM_dom_sf"/>
</dbReference>
<organism evidence="1 2">
    <name type="scientific">Larkinella bovis</name>
    <dbReference type="NCBI Taxonomy" id="683041"/>
    <lineage>
        <taxon>Bacteria</taxon>
        <taxon>Pseudomonadati</taxon>
        <taxon>Bacteroidota</taxon>
        <taxon>Cytophagia</taxon>
        <taxon>Cytophagales</taxon>
        <taxon>Spirosomataceae</taxon>
        <taxon>Larkinella</taxon>
    </lineage>
</organism>